<reference evidence="2 3" key="1">
    <citation type="submission" date="2020-08" db="EMBL/GenBank/DDBJ databases">
        <title>Genomic Encyclopedia of Type Strains, Phase IV (KMG-IV): sequencing the most valuable type-strain genomes for metagenomic binning, comparative biology and taxonomic classification.</title>
        <authorList>
            <person name="Goeker M."/>
        </authorList>
    </citation>
    <scope>NUCLEOTIDE SEQUENCE [LARGE SCALE GENOMIC DNA]</scope>
    <source>
        <strain evidence="2 3">DSM 19371</strain>
    </source>
</reference>
<dbReference type="EMBL" id="JACIEU010000016">
    <property type="protein sequence ID" value="MBB4150035.1"/>
    <property type="molecule type" value="Genomic_DNA"/>
</dbReference>
<organism evidence="2 3">
    <name type="scientific">Sphingobium scionense</name>
    <dbReference type="NCBI Taxonomy" id="1404341"/>
    <lineage>
        <taxon>Bacteria</taxon>
        <taxon>Pseudomonadati</taxon>
        <taxon>Pseudomonadota</taxon>
        <taxon>Alphaproteobacteria</taxon>
        <taxon>Sphingomonadales</taxon>
        <taxon>Sphingomonadaceae</taxon>
        <taxon>Sphingobium</taxon>
    </lineage>
</organism>
<dbReference type="RefSeq" id="WP_188083502.1">
    <property type="nucleotide sequence ID" value="NZ_JACIEU010000016.1"/>
</dbReference>
<evidence type="ECO:0000313" key="2">
    <source>
        <dbReference type="EMBL" id="MBB4150035.1"/>
    </source>
</evidence>
<proteinExistence type="predicted"/>
<dbReference type="AlphaFoldDB" id="A0A7W6LT63"/>
<keyword evidence="3" id="KW-1185">Reference proteome</keyword>
<feature type="region of interest" description="Disordered" evidence="1">
    <location>
        <begin position="33"/>
        <end position="55"/>
    </location>
</feature>
<gene>
    <name evidence="2" type="ORF">GGQ90_003834</name>
</gene>
<dbReference type="Proteomes" id="UP000590524">
    <property type="component" value="Unassembled WGS sequence"/>
</dbReference>
<protein>
    <submittedName>
        <fullName evidence="2">Uncharacterized protein</fullName>
    </submittedName>
</protein>
<sequence length="69" mass="7327">MLSITMTLSIRSADAVKITMAVAKADIGAVHAGARDPDEDIGGTQDRVCHIPHPKDVGIAEPVELDRLH</sequence>
<comment type="caution">
    <text evidence="2">The sequence shown here is derived from an EMBL/GenBank/DDBJ whole genome shotgun (WGS) entry which is preliminary data.</text>
</comment>
<evidence type="ECO:0000313" key="3">
    <source>
        <dbReference type="Proteomes" id="UP000590524"/>
    </source>
</evidence>
<evidence type="ECO:0000256" key="1">
    <source>
        <dbReference type="SAM" id="MobiDB-lite"/>
    </source>
</evidence>
<accession>A0A7W6LT63</accession>
<name>A0A7W6LT63_9SPHN</name>